<dbReference type="PRINTS" id="PR00332">
    <property type="entry name" value="HISTRIAD"/>
</dbReference>
<dbReference type="HOGENOM" id="CLU_056776_3_2_2"/>
<evidence type="ECO:0000313" key="5">
    <source>
        <dbReference type="EMBL" id="ABX12921.1"/>
    </source>
</evidence>
<evidence type="ECO:0000256" key="3">
    <source>
        <dbReference type="PROSITE-ProRule" id="PRU00464"/>
    </source>
</evidence>
<dbReference type="PhylomeDB" id="A9A3I9"/>
<evidence type="ECO:0000256" key="1">
    <source>
        <dbReference type="PIRSR" id="PIRSR601310-1"/>
    </source>
</evidence>
<feature type="active site" description="Tele-AMP-histidine intermediate" evidence="1">
    <location>
        <position position="96"/>
    </location>
</feature>
<reference evidence="5 6" key="1">
    <citation type="journal article" date="2010" name="Proc. Natl. Acad. Sci. U.S.A.">
        <title>Nitrosopumilus maritimus genome reveals unique mechanisms for nitrification and autotrophy in globally distributed marine crenarchaea.</title>
        <authorList>
            <person name="Walker C.B."/>
            <person name="de la Torre J.R."/>
            <person name="Klotz M.G."/>
            <person name="Urakawa H."/>
            <person name="Pinel N."/>
            <person name="Arp D.J."/>
            <person name="Brochier-Armanet C."/>
            <person name="Chain P.S."/>
            <person name="Chan P.P."/>
            <person name="Gollabgir A."/>
            <person name="Hemp J."/>
            <person name="Hugler M."/>
            <person name="Karr E.A."/>
            <person name="Konneke M."/>
            <person name="Shin M."/>
            <person name="Lawton T.J."/>
            <person name="Lowe T."/>
            <person name="Martens-Habbena W."/>
            <person name="Sayavedra-Soto L.A."/>
            <person name="Lang D."/>
            <person name="Sievert S.M."/>
            <person name="Rosenzweig A.C."/>
            <person name="Manning G."/>
            <person name="Stahl D.A."/>
        </authorList>
    </citation>
    <scope>NUCLEOTIDE SEQUENCE [LARGE SCALE GENOMIC DNA]</scope>
    <source>
        <strain evidence="5 6">SCM1</strain>
    </source>
</reference>
<name>A9A3I9_NITMS</name>
<organism evidence="5 6">
    <name type="scientific">Nitrosopumilus maritimus (strain SCM1)</name>
    <dbReference type="NCBI Taxonomy" id="436308"/>
    <lineage>
        <taxon>Archaea</taxon>
        <taxon>Nitrososphaerota</taxon>
        <taxon>Nitrososphaeria</taxon>
        <taxon>Nitrosopumilales</taxon>
        <taxon>Nitrosopumilaceae</taxon>
        <taxon>Nitrosopumilus</taxon>
    </lineage>
</organism>
<dbReference type="AlphaFoldDB" id="A9A3I9"/>
<evidence type="ECO:0000259" key="4">
    <source>
        <dbReference type="PROSITE" id="PS51084"/>
    </source>
</evidence>
<dbReference type="KEGG" id="nmr:Nmar_1025"/>
<dbReference type="eggNOG" id="arCOG00419">
    <property type="taxonomic scope" value="Archaea"/>
</dbReference>
<gene>
    <name evidence="5" type="ordered locus">Nmar_1025</name>
</gene>
<dbReference type="EMBL" id="CP000866">
    <property type="protein sequence ID" value="ABX12921.1"/>
    <property type="molecule type" value="Genomic_DNA"/>
</dbReference>
<evidence type="ECO:0000256" key="2">
    <source>
        <dbReference type="PIRSR" id="PIRSR601310-3"/>
    </source>
</evidence>
<dbReference type="SUPFAM" id="SSF54197">
    <property type="entry name" value="HIT-like"/>
    <property type="match status" value="1"/>
</dbReference>
<dbReference type="GO" id="GO:0005737">
    <property type="term" value="C:cytoplasm"/>
    <property type="evidence" value="ECO:0000318"/>
    <property type="project" value="GO_Central"/>
</dbReference>
<proteinExistence type="predicted"/>
<dbReference type="InterPro" id="IPR011146">
    <property type="entry name" value="HIT-like"/>
</dbReference>
<dbReference type="EnsemblBacteria" id="ABX12921">
    <property type="protein sequence ID" value="ABX12921"/>
    <property type="gene ID" value="Nmar_1025"/>
</dbReference>
<dbReference type="InterPro" id="IPR036265">
    <property type="entry name" value="HIT-like_sf"/>
</dbReference>
<dbReference type="RefSeq" id="WP_012215408.1">
    <property type="nucleotide sequence ID" value="NC_010085.1"/>
</dbReference>
<dbReference type="Pfam" id="PF01230">
    <property type="entry name" value="HIT"/>
    <property type="match status" value="1"/>
</dbReference>
<dbReference type="PANTHER" id="PTHR46648:SF1">
    <property type="entry name" value="ADENOSINE 5'-MONOPHOSPHORAMIDASE HNT1"/>
    <property type="match status" value="1"/>
</dbReference>
<dbReference type="OrthoDB" id="26806at2157"/>
<dbReference type="STRING" id="436308.Nmar_1025"/>
<dbReference type="Gene3D" id="3.30.428.10">
    <property type="entry name" value="HIT-like"/>
    <property type="match status" value="1"/>
</dbReference>
<accession>A9A3I9</accession>
<dbReference type="InterPro" id="IPR001310">
    <property type="entry name" value="Histidine_triad_HIT"/>
</dbReference>
<dbReference type="GeneID" id="5772972"/>
<sequence length="135" mass="14859">MDCIFCKIIAKEIPCKILGETSSSISFHDAFPLAKGHVLVIPKNHHQKIQEMSDEENTDLFSLVHKMIAKVDSITGATLVAVHNGKEAGQEVPHVHVHLVPRSSDDSASAIHSMFDGTLKLSESESDELYDKLKL</sequence>
<feature type="domain" description="HIT" evidence="4">
    <location>
        <begin position="4"/>
        <end position="109"/>
    </location>
</feature>
<protein>
    <submittedName>
        <fullName evidence="5">Histidine triad (HIT) protein</fullName>
    </submittedName>
</protein>
<dbReference type="PROSITE" id="PS51084">
    <property type="entry name" value="HIT_2"/>
    <property type="match status" value="1"/>
</dbReference>
<keyword evidence="6" id="KW-1185">Reference proteome</keyword>
<evidence type="ECO:0000313" key="6">
    <source>
        <dbReference type="Proteomes" id="UP000000792"/>
    </source>
</evidence>
<dbReference type="GO" id="GO:0016787">
    <property type="term" value="F:hydrolase activity"/>
    <property type="evidence" value="ECO:0000318"/>
    <property type="project" value="GO_Central"/>
</dbReference>
<dbReference type="PANTHER" id="PTHR46648">
    <property type="entry name" value="HIT FAMILY PROTEIN 1"/>
    <property type="match status" value="1"/>
</dbReference>
<dbReference type="InParanoid" id="A9A3I9"/>
<feature type="short sequence motif" description="Histidine triad motif" evidence="2 3">
    <location>
        <begin position="94"/>
        <end position="98"/>
    </location>
</feature>
<dbReference type="Proteomes" id="UP000000792">
    <property type="component" value="Chromosome"/>
</dbReference>